<keyword evidence="1" id="KW-0472">Membrane</keyword>
<feature type="transmembrane region" description="Helical" evidence="1">
    <location>
        <begin position="308"/>
        <end position="325"/>
    </location>
</feature>
<feature type="transmembrane region" description="Helical" evidence="1">
    <location>
        <begin position="76"/>
        <end position="93"/>
    </location>
</feature>
<organism evidence="3 4">
    <name type="scientific">Methylobacterium brachiatum</name>
    <dbReference type="NCBI Taxonomy" id="269660"/>
    <lineage>
        <taxon>Bacteria</taxon>
        <taxon>Pseudomonadati</taxon>
        <taxon>Pseudomonadota</taxon>
        <taxon>Alphaproteobacteria</taxon>
        <taxon>Hyphomicrobiales</taxon>
        <taxon>Methylobacteriaceae</taxon>
        <taxon>Methylobacterium</taxon>
    </lineage>
</organism>
<dbReference type="InterPro" id="IPR002656">
    <property type="entry name" value="Acyl_transf_3_dom"/>
</dbReference>
<evidence type="ECO:0000313" key="4">
    <source>
        <dbReference type="Proteomes" id="UP001223420"/>
    </source>
</evidence>
<sequence length="350" mass="38671">MASEVRYEVLDGLRGAAAVGVMIFHFSIIGLPLAPHGYLAVDFFFVLSGFVLSHAYAARLDAMPLVDFMRLRLIRMLPLSVLGLSIGSLYFLIRFYTQNYSRYSVFDIVGGTVFNTALLPKPWSSPAPTDTIFTTNTPLWSLSLEILMNLVWAAFFYKARSWILLIVALVSALAIYAFALENGSADLGATWPTYPGGLARAGFGFFIGVVLWRYRPEPDKGGFLPEIAAVLLIAVLFVPDVGPLFDVFAILFLLPAIIYLAAGSDYRKERALFRAAGGLSYPLYAIHVPMLHFMVGSVKILHMENRPVFVAVLAALLCTGTAYALDRLYDRPIRRVLTRALASDRPRPST</sequence>
<keyword evidence="1" id="KW-0812">Transmembrane</keyword>
<accession>A0AAJ1TPD5</accession>
<gene>
    <name evidence="3" type="ORF">QO001_001044</name>
</gene>
<keyword evidence="1" id="KW-1133">Transmembrane helix</keyword>
<reference evidence="3" key="1">
    <citation type="submission" date="2023-07" db="EMBL/GenBank/DDBJ databases">
        <title>Genomic Encyclopedia of Type Strains, Phase IV (KMG-IV): sequencing the most valuable type-strain genomes for metagenomic binning, comparative biology and taxonomic classification.</title>
        <authorList>
            <person name="Goeker M."/>
        </authorList>
    </citation>
    <scope>NUCLEOTIDE SEQUENCE</scope>
    <source>
        <strain evidence="3">DSM 19569</strain>
    </source>
</reference>
<feature type="transmembrane region" description="Helical" evidence="1">
    <location>
        <begin position="12"/>
        <end position="31"/>
    </location>
</feature>
<dbReference type="AlphaFoldDB" id="A0AAJ1TPD5"/>
<dbReference type="Proteomes" id="UP001223420">
    <property type="component" value="Unassembled WGS sequence"/>
</dbReference>
<feature type="transmembrane region" description="Helical" evidence="1">
    <location>
        <begin position="191"/>
        <end position="214"/>
    </location>
</feature>
<dbReference type="PANTHER" id="PTHR23028:SF134">
    <property type="entry name" value="PUTATIVE (AFU_ORTHOLOGUE AFUA_4G08520)-RELATED"/>
    <property type="match status" value="1"/>
</dbReference>
<feature type="transmembrane region" description="Helical" evidence="1">
    <location>
        <begin position="221"/>
        <end position="238"/>
    </location>
</feature>
<protein>
    <submittedName>
        <fullName evidence="3">Peptidoglycan/LPS O-acetylase OafA/YrhL</fullName>
    </submittedName>
</protein>
<feature type="transmembrane region" description="Helical" evidence="1">
    <location>
        <begin position="38"/>
        <end position="56"/>
    </location>
</feature>
<dbReference type="GO" id="GO:0016747">
    <property type="term" value="F:acyltransferase activity, transferring groups other than amino-acyl groups"/>
    <property type="evidence" value="ECO:0007669"/>
    <property type="project" value="InterPro"/>
</dbReference>
<evidence type="ECO:0000259" key="2">
    <source>
        <dbReference type="Pfam" id="PF01757"/>
    </source>
</evidence>
<dbReference type="InterPro" id="IPR050879">
    <property type="entry name" value="Acyltransferase_3"/>
</dbReference>
<comment type="caution">
    <text evidence="3">The sequence shown here is derived from an EMBL/GenBank/DDBJ whole genome shotgun (WGS) entry which is preliminary data.</text>
</comment>
<feature type="domain" description="Acyltransferase 3" evidence="2">
    <location>
        <begin position="10"/>
        <end position="318"/>
    </location>
</feature>
<feature type="transmembrane region" description="Helical" evidence="1">
    <location>
        <begin position="162"/>
        <end position="179"/>
    </location>
</feature>
<feature type="transmembrane region" description="Helical" evidence="1">
    <location>
        <begin position="139"/>
        <end position="157"/>
    </location>
</feature>
<feature type="transmembrane region" description="Helical" evidence="1">
    <location>
        <begin position="244"/>
        <end position="262"/>
    </location>
</feature>
<name>A0AAJ1TPD5_9HYPH</name>
<proteinExistence type="predicted"/>
<dbReference type="PANTHER" id="PTHR23028">
    <property type="entry name" value="ACETYLTRANSFERASE"/>
    <property type="match status" value="1"/>
</dbReference>
<evidence type="ECO:0000256" key="1">
    <source>
        <dbReference type="SAM" id="Phobius"/>
    </source>
</evidence>
<dbReference type="EMBL" id="JAUSWL010000001">
    <property type="protein sequence ID" value="MDQ0542136.1"/>
    <property type="molecule type" value="Genomic_DNA"/>
</dbReference>
<dbReference type="Pfam" id="PF01757">
    <property type="entry name" value="Acyl_transf_3"/>
    <property type="match status" value="1"/>
</dbReference>
<dbReference type="RefSeq" id="WP_230366706.1">
    <property type="nucleotide sequence ID" value="NZ_JAJALK010000006.1"/>
</dbReference>
<evidence type="ECO:0000313" key="3">
    <source>
        <dbReference type="EMBL" id="MDQ0542136.1"/>
    </source>
</evidence>